<dbReference type="PRINTS" id="PR00465">
    <property type="entry name" value="EP450IV"/>
</dbReference>
<dbReference type="Gene3D" id="1.10.630.10">
    <property type="entry name" value="Cytochrome P450"/>
    <property type="match status" value="1"/>
</dbReference>
<dbReference type="PANTHER" id="PTHR47582:SF1">
    <property type="entry name" value="P450, PUTATIVE (EUROFUNG)-RELATED"/>
    <property type="match status" value="1"/>
</dbReference>
<comment type="similarity">
    <text evidence="2">Belongs to the cytochrome P450 family.</text>
</comment>
<dbReference type="InterPro" id="IPR002403">
    <property type="entry name" value="Cyt_P450_E_grp-IV"/>
</dbReference>
<name>A0AA40BQG5_9PEZI</name>
<dbReference type="GO" id="GO:0020037">
    <property type="term" value="F:heme binding"/>
    <property type="evidence" value="ECO:0007669"/>
    <property type="project" value="InterPro"/>
</dbReference>
<evidence type="ECO:0000313" key="7">
    <source>
        <dbReference type="EMBL" id="KAK0738476.1"/>
    </source>
</evidence>
<dbReference type="GO" id="GO:0005506">
    <property type="term" value="F:iron ion binding"/>
    <property type="evidence" value="ECO:0007669"/>
    <property type="project" value="InterPro"/>
</dbReference>
<evidence type="ECO:0000256" key="3">
    <source>
        <dbReference type="ARBA" id="ARBA00022723"/>
    </source>
</evidence>
<evidence type="ECO:0000256" key="4">
    <source>
        <dbReference type="ARBA" id="ARBA00023004"/>
    </source>
</evidence>
<keyword evidence="8" id="KW-1185">Reference proteome</keyword>
<keyword evidence="5 7" id="KW-0560">Oxidoreductase</keyword>
<proteinExistence type="inferred from homology"/>
<dbReference type="Proteomes" id="UP001172155">
    <property type="component" value="Unassembled WGS sequence"/>
</dbReference>
<dbReference type="GO" id="GO:0016705">
    <property type="term" value="F:oxidoreductase activity, acting on paired donors, with incorporation or reduction of molecular oxygen"/>
    <property type="evidence" value="ECO:0007669"/>
    <property type="project" value="InterPro"/>
</dbReference>
<accession>A0AA40BQG5</accession>
<keyword evidence="3 6" id="KW-0479">Metal-binding</keyword>
<dbReference type="EMBL" id="JAUKUD010000007">
    <property type="protein sequence ID" value="KAK0738476.1"/>
    <property type="molecule type" value="Genomic_DNA"/>
</dbReference>
<dbReference type="GO" id="GO:0004497">
    <property type="term" value="F:monooxygenase activity"/>
    <property type="evidence" value="ECO:0007669"/>
    <property type="project" value="UniProtKB-KW"/>
</dbReference>
<keyword evidence="5 7" id="KW-0503">Monooxygenase</keyword>
<dbReference type="PANTHER" id="PTHR47582">
    <property type="entry name" value="P450, PUTATIVE (EUROFUNG)-RELATED"/>
    <property type="match status" value="1"/>
</dbReference>
<gene>
    <name evidence="7" type="ORF">B0T18DRAFT_247479</name>
</gene>
<comment type="caution">
    <text evidence="7">The sequence shown here is derived from an EMBL/GenBank/DDBJ whole genome shotgun (WGS) entry which is preliminary data.</text>
</comment>
<evidence type="ECO:0000313" key="8">
    <source>
        <dbReference type="Proteomes" id="UP001172155"/>
    </source>
</evidence>
<dbReference type="PROSITE" id="PS51257">
    <property type="entry name" value="PROKAR_LIPOPROTEIN"/>
    <property type="match status" value="1"/>
</dbReference>
<evidence type="ECO:0000256" key="6">
    <source>
        <dbReference type="PIRSR" id="PIRSR602403-1"/>
    </source>
</evidence>
<dbReference type="Pfam" id="PF00067">
    <property type="entry name" value="p450"/>
    <property type="match status" value="1"/>
</dbReference>
<reference evidence="7" key="1">
    <citation type="submission" date="2023-06" db="EMBL/GenBank/DDBJ databases">
        <title>Genome-scale phylogeny and comparative genomics of the fungal order Sordariales.</title>
        <authorList>
            <consortium name="Lawrence Berkeley National Laboratory"/>
            <person name="Hensen N."/>
            <person name="Bonometti L."/>
            <person name="Westerberg I."/>
            <person name="Brannstrom I.O."/>
            <person name="Guillou S."/>
            <person name="Cros-Aarteil S."/>
            <person name="Calhoun S."/>
            <person name="Haridas S."/>
            <person name="Kuo A."/>
            <person name="Mondo S."/>
            <person name="Pangilinan J."/>
            <person name="Riley R."/>
            <person name="LaButti K."/>
            <person name="Andreopoulos B."/>
            <person name="Lipzen A."/>
            <person name="Chen C."/>
            <person name="Yanf M."/>
            <person name="Daum C."/>
            <person name="Ng V."/>
            <person name="Clum A."/>
            <person name="Steindorff A."/>
            <person name="Ohm R."/>
            <person name="Martin F."/>
            <person name="Silar P."/>
            <person name="Natvig D."/>
            <person name="Lalanne C."/>
            <person name="Gautier V."/>
            <person name="Ament-velasquez S.L."/>
            <person name="Kruys A."/>
            <person name="Hutchinson M.I."/>
            <person name="Powell A.J."/>
            <person name="Barry K."/>
            <person name="Miller A.N."/>
            <person name="Grigoriev I.V."/>
            <person name="Debuchy R."/>
            <person name="Gladieux P."/>
            <person name="Thoren M.H."/>
            <person name="Johannesson H."/>
        </authorList>
    </citation>
    <scope>NUCLEOTIDE SEQUENCE</scope>
    <source>
        <strain evidence="7">SMH3187-1</strain>
    </source>
</reference>
<comment type="cofactor">
    <cofactor evidence="1 6">
        <name>heme</name>
        <dbReference type="ChEBI" id="CHEBI:30413"/>
    </cofactor>
</comment>
<keyword evidence="4 6" id="KW-0408">Iron</keyword>
<dbReference type="SUPFAM" id="SSF48264">
    <property type="entry name" value="Cytochrome P450"/>
    <property type="match status" value="1"/>
</dbReference>
<evidence type="ECO:0000256" key="1">
    <source>
        <dbReference type="ARBA" id="ARBA00001971"/>
    </source>
</evidence>
<organism evidence="7 8">
    <name type="scientific">Schizothecium vesticola</name>
    <dbReference type="NCBI Taxonomy" id="314040"/>
    <lineage>
        <taxon>Eukaryota</taxon>
        <taxon>Fungi</taxon>
        <taxon>Dikarya</taxon>
        <taxon>Ascomycota</taxon>
        <taxon>Pezizomycotina</taxon>
        <taxon>Sordariomycetes</taxon>
        <taxon>Sordariomycetidae</taxon>
        <taxon>Sordariales</taxon>
        <taxon>Schizotheciaceae</taxon>
        <taxon>Schizothecium</taxon>
    </lineage>
</organism>
<dbReference type="InterPro" id="IPR053007">
    <property type="entry name" value="CYP450_monoxygenase_sec-met"/>
</dbReference>
<dbReference type="InterPro" id="IPR001128">
    <property type="entry name" value="Cyt_P450"/>
</dbReference>
<protein>
    <submittedName>
        <fullName evidence="7">Monooxygenase-like protein</fullName>
    </submittedName>
</protein>
<keyword evidence="6" id="KW-0349">Heme</keyword>
<sequence length="524" mass="58383">MSRLVDLAPTSTPATAAVAVACVLLAILIKAAYFPSLDSREPPLVRSTVPFIGHILGLMQHESDYFTRLVLRRRLPIGTLPMLNGKVYLISSPTLVAAAFRSRDLSFSPFALEFSGPLLDVPPRDLGPERWGAPGWMETMETTIHAALAGEKLRAMKAACYREVARIVNDEYGPGKGAVRIADPMAWLEEVIPRAFTRALFGRGNPFGKEAIRAIWDFDASVGILALGIAPRLLAPKGYAARRLLQDTITPWYEAGRWRDEDVSALLHDRAAKVEREATVPMSTLCRTEINIPWASVTNTVPDMFWLLLNVFSRPRVLARFREEAEELVTVVEEGGGRRRATVAADRLMDKAYIASTYWETHRLYNDNIGNRRVMRDTVLRDTTDGREYFLKKGINVQLAVGPSHRDPAIWGPDADEFRPERWLGATGAEEKRLRAALIPFGGGRNLCPGKSFAISEALGMLAVWVVGYDVEGAQVPRDTAAPMANTMRKPDWGGKDPAITMKRREEWEDVEWGFVVHDETPSY</sequence>
<evidence type="ECO:0000256" key="5">
    <source>
        <dbReference type="ARBA" id="ARBA00023033"/>
    </source>
</evidence>
<dbReference type="CDD" id="cd11040">
    <property type="entry name" value="CYP7_CYP8-like"/>
    <property type="match status" value="1"/>
</dbReference>
<feature type="binding site" description="axial binding residue" evidence="6">
    <location>
        <position position="448"/>
    </location>
    <ligand>
        <name>heme</name>
        <dbReference type="ChEBI" id="CHEBI:30413"/>
    </ligand>
    <ligandPart>
        <name>Fe</name>
        <dbReference type="ChEBI" id="CHEBI:18248"/>
    </ligandPart>
</feature>
<dbReference type="AlphaFoldDB" id="A0AA40BQG5"/>
<evidence type="ECO:0000256" key="2">
    <source>
        <dbReference type="ARBA" id="ARBA00010617"/>
    </source>
</evidence>
<dbReference type="InterPro" id="IPR036396">
    <property type="entry name" value="Cyt_P450_sf"/>
</dbReference>